<evidence type="ECO:0000256" key="4">
    <source>
        <dbReference type="ARBA" id="ARBA00023155"/>
    </source>
</evidence>
<dbReference type="Proteomes" id="UP000825935">
    <property type="component" value="Chromosome 26"/>
</dbReference>
<dbReference type="GO" id="GO:0045893">
    <property type="term" value="P:positive regulation of DNA-templated transcription"/>
    <property type="evidence" value="ECO:0007669"/>
    <property type="project" value="TreeGrafter"/>
</dbReference>
<dbReference type="PRINTS" id="PR00031">
    <property type="entry name" value="HTHREPRESSR"/>
</dbReference>
<dbReference type="InterPro" id="IPR017970">
    <property type="entry name" value="Homeobox_CS"/>
</dbReference>
<feature type="region of interest" description="Disordered" evidence="10">
    <location>
        <begin position="191"/>
        <end position="213"/>
    </location>
</feature>
<feature type="compositionally biased region" description="Acidic residues" evidence="10">
    <location>
        <begin position="76"/>
        <end position="87"/>
    </location>
</feature>
<keyword evidence="13" id="KW-1185">Reference proteome</keyword>
<comment type="similarity">
    <text evidence="7">Belongs to the HD-ZIP homeobox family. Class I subfamily.</text>
</comment>
<evidence type="ECO:0000259" key="11">
    <source>
        <dbReference type="PROSITE" id="PS50071"/>
    </source>
</evidence>
<feature type="region of interest" description="Disordered" evidence="10">
    <location>
        <begin position="246"/>
        <end position="300"/>
    </location>
</feature>
<dbReference type="Gene3D" id="1.10.10.60">
    <property type="entry name" value="Homeodomain-like"/>
    <property type="match status" value="1"/>
</dbReference>
<dbReference type="InterPro" id="IPR000047">
    <property type="entry name" value="HTH_motif"/>
</dbReference>
<evidence type="ECO:0000256" key="2">
    <source>
        <dbReference type="ARBA" id="ARBA00023015"/>
    </source>
</evidence>
<keyword evidence="3 8" id="KW-0238">DNA-binding</keyword>
<dbReference type="InterPro" id="IPR045224">
    <property type="entry name" value="HDZip_class_I_plant"/>
</dbReference>
<gene>
    <name evidence="12" type="ORF">KP509_26G054300</name>
</gene>
<keyword evidence="6 8" id="KW-0539">Nucleus</keyword>
<dbReference type="AlphaFoldDB" id="A0A8T2RMV0"/>
<dbReference type="EMBL" id="CM035431">
    <property type="protein sequence ID" value="KAH7297114.1"/>
    <property type="molecule type" value="Genomic_DNA"/>
</dbReference>
<evidence type="ECO:0000256" key="6">
    <source>
        <dbReference type="ARBA" id="ARBA00023242"/>
    </source>
</evidence>
<dbReference type="GO" id="GO:0043565">
    <property type="term" value="F:sequence-specific DNA binding"/>
    <property type="evidence" value="ECO:0007669"/>
    <property type="project" value="TreeGrafter"/>
</dbReference>
<evidence type="ECO:0000256" key="7">
    <source>
        <dbReference type="ARBA" id="ARBA00025748"/>
    </source>
</evidence>
<dbReference type="OrthoDB" id="6159439at2759"/>
<dbReference type="SUPFAM" id="SSF46689">
    <property type="entry name" value="Homeodomain-like"/>
    <property type="match status" value="1"/>
</dbReference>
<dbReference type="GO" id="GO:0005634">
    <property type="term" value="C:nucleus"/>
    <property type="evidence" value="ECO:0007669"/>
    <property type="project" value="UniProtKB-SubCell"/>
</dbReference>
<evidence type="ECO:0000256" key="5">
    <source>
        <dbReference type="ARBA" id="ARBA00023163"/>
    </source>
</evidence>
<evidence type="ECO:0000256" key="10">
    <source>
        <dbReference type="SAM" id="MobiDB-lite"/>
    </source>
</evidence>
<proteinExistence type="inferred from homology"/>
<organism evidence="12 13">
    <name type="scientific">Ceratopteris richardii</name>
    <name type="common">Triangle waterfern</name>
    <dbReference type="NCBI Taxonomy" id="49495"/>
    <lineage>
        <taxon>Eukaryota</taxon>
        <taxon>Viridiplantae</taxon>
        <taxon>Streptophyta</taxon>
        <taxon>Embryophyta</taxon>
        <taxon>Tracheophyta</taxon>
        <taxon>Polypodiopsida</taxon>
        <taxon>Polypodiidae</taxon>
        <taxon>Polypodiales</taxon>
        <taxon>Pteridineae</taxon>
        <taxon>Pteridaceae</taxon>
        <taxon>Parkerioideae</taxon>
        <taxon>Ceratopteris</taxon>
    </lineage>
</organism>
<dbReference type="PROSITE" id="PS50071">
    <property type="entry name" value="HOMEOBOX_2"/>
    <property type="match status" value="1"/>
</dbReference>
<dbReference type="SMART" id="SM00389">
    <property type="entry name" value="HOX"/>
    <property type="match status" value="1"/>
</dbReference>
<name>A0A8T2RMV0_CERRI</name>
<evidence type="ECO:0000256" key="1">
    <source>
        <dbReference type="ARBA" id="ARBA00004123"/>
    </source>
</evidence>
<dbReference type="Pfam" id="PF00046">
    <property type="entry name" value="Homeodomain"/>
    <property type="match status" value="1"/>
</dbReference>
<evidence type="ECO:0000313" key="13">
    <source>
        <dbReference type="Proteomes" id="UP000825935"/>
    </source>
</evidence>
<comment type="caution">
    <text evidence="12">The sequence shown here is derived from an EMBL/GenBank/DDBJ whole genome shotgun (WGS) entry which is preliminary data.</text>
</comment>
<reference evidence="12" key="1">
    <citation type="submission" date="2021-08" db="EMBL/GenBank/DDBJ databases">
        <title>WGS assembly of Ceratopteris richardii.</title>
        <authorList>
            <person name="Marchant D.B."/>
            <person name="Chen G."/>
            <person name="Jenkins J."/>
            <person name="Shu S."/>
            <person name="Leebens-Mack J."/>
            <person name="Grimwood J."/>
            <person name="Schmutz J."/>
            <person name="Soltis P."/>
            <person name="Soltis D."/>
            <person name="Chen Z.-H."/>
        </authorList>
    </citation>
    <scope>NUCLEOTIDE SEQUENCE</scope>
    <source>
        <strain evidence="12">Whitten #5841</strain>
        <tissue evidence="12">Leaf</tissue>
    </source>
</reference>
<keyword evidence="2" id="KW-0805">Transcription regulation</keyword>
<accession>A0A8T2RMV0</accession>
<dbReference type="GO" id="GO:0000981">
    <property type="term" value="F:DNA-binding transcription factor activity, RNA polymerase II-specific"/>
    <property type="evidence" value="ECO:0007669"/>
    <property type="project" value="InterPro"/>
</dbReference>
<evidence type="ECO:0000256" key="3">
    <source>
        <dbReference type="ARBA" id="ARBA00023125"/>
    </source>
</evidence>
<keyword evidence="5" id="KW-0804">Transcription</keyword>
<feature type="compositionally biased region" description="Pro residues" evidence="10">
    <location>
        <begin position="273"/>
        <end position="285"/>
    </location>
</feature>
<feature type="compositionally biased region" description="Polar residues" evidence="10">
    <location>
        <begin position="255"/>
        <end position="267"/>
    </location>
</feature>
<evidence type="ECO:0000256" key="8">
    <source>
        <dbReference type="PROSITE-ProRule" id="PRU00108"/>
    </source>
</evidence>
<protein>
    <recommendedName>
        <fullName evidence="11">Homeobox domain-containing protein</fullName>
    </recommendedName>
</protein>
<dbReference type="PANTHER" id="PTHR24326:SF606">
    <property type="entry name" value="HOMEOBOX-LEUCINE ZIPPER PROTEIN ATHB-54"/>
    <property type="match status" value="1"/>
</dbReference>
<dbReference type="CDD" id="cd00086">
    <property type="entry name" value="homeodomain"/>
    <property type="match status" value="1"/>
</dbReference>
<dbReference type="PANTHER" id="PTHR24326">
    <property type="entry name" value="HOMEOBOX-LEUCINE ZIPPER PROTEIN"/>
    <property type="match status" value="1"/>
</dbReference>
<dbReference type="PROSITE" id="PS00027">
    <property type="entry name" value="HOMEOBOX_1"/>
    <property type="match status" value="1"/>
</dbReference>
<keyword evidence="4 8" id="KW-0371">Homeobox</keyword>
<dbReference type="InterPro" id="IPR001356">
    <property type="entry name" value="HD"/>
</dbReference>
<feature type="DNA-binding region" description="Homeobox" evidence="8">
    <location>
        <begin position="92"/>
        <end position="151"/>
    </location>
</feature>
<dbReference type="InterPro" id="IPR009057">
    <property type="entry name" value="Homeodomain-like_sf"/>
</dbReference>
<sequence>MEISSTAQKSKNSNAFWLFQDTTCNPMMDPIDLQDKGESMIDSGNIHNMETYDIPSGMLGSAPSLRWPAPDHVSNEEDDKLQSEDDSPAFSQGKKKRRLKSEQVTALERSFETDRKLDAERKQQLAQSLGMEPRQVAVWFQNRRARSRTKHLERDFAILRSQYNAAVIETEKLRREVGRLTAELRAATEGRDIQRTHLHPDEAAPLQKPKHQPVEISQEVSNGWAARDVIELVSVQSPAICYSASGSHGDDSGVAINSSSSPINSCEGQHDPFLPPPPPPPPPPRSNRRTNSNKSNHTYTRLKTNTCYSNLPLISAYTHFNGTSIDQLLPETQDSLTLSKAFNQYITSTAQPAVISQTFRLSNSNVRSNEYLASLTKY</sequence>
<evidence type="ECO:0000313" key="12">
    <source>
        <dbReference type="EMBL" id="KAH7297114.1"/>
    </source>
</evidence>
<comment type="subcellular location">
    <subcellularLocation>
        <location evidence="1 8 9">Nucleus</location>
    </subcellularLocation>
</comment>
<feature type="compositionally biased region" description="Basic and acidic residues" evidence="10">
    <location>
        <begin position="191"/>
        <end position="202"/>
    </location>
</feature>
<feature type="domain" description="Homeobox" evidence="11">
    <location>
        <begin position="90"/>
        <end position="150"/>
    </location>
</feature>
<evidence type="ECO:0000256" key="9">
    <source>
        <dbReference type="RuleBase" id="RU000682"/>
    </source>
</evidence>
<feature type="region of interest" description="Disordered" evidence="10">
    <location>
        <begin position="35"/>
        <end position="102"/>
    </location>
</feature>